<evidence type="ECO:0000313" key="3">
    <source>
        <dbReference type="Proteomes" id="UP000319769"/>
    </source>
</evidence>
<sequence>MTTPYGQQAALRRPSGGTAVLAGLLALALAGVLGYLPVRTFIDFGINDLPDKAKIVLGLYLGAALLLLIGALVTFFRALAGGVLLILAALAAIGAVVAEPLLLFPGQFTQFFKAVFQLQLDDSWVRIAGVAGGFVVLVLSVLPATFRYLRYRPADPGYPVQPCPPRAW</sequence>
<dbReference type="AlphaFoldDB" id="A0A5N0V9T3"/>
<keyword evidence="1" id="KW-0812">Transmembrane</keyword>
<keyword evidence="1" id="KW-1133">Transmembrane helix</keyword>
<feature type="transmembrane region" description="Helical" evidence="1">
    <location>
        <begin position="20"/>
        <end position="38"/>
    </location>
</feature>
<reference evidence="2" key="1">
    <citation type="submission" date="2019-09" db="EMBL/GenBank/DDBJ databases">
        <authorList>
            <person name="Teo W.F.A."/>
            <person name="Duangmal K."/>
        </authorList>
    </citation>
    <scope>NUCLEOTIDE SEQUENCE [LARGE SCALE GENOMIC DNA]</scope>
    <source>
        <strain evidence="2">K81G1</strain>
    </source>
</reference>
<protein>
    <submittedName>
        <fullName evidence="2">Uncharacterized protein</fullName>
    </submittedName>
</protein>
<name>A0A5N0V9T3_9PSEU</name>
<dbReference type="OrthoDB" id="3634741at2"/>
<keyword evidence="1" id="KW-0472">Membrane</keyword>
<feature type="transmembrane region" description="Helical" evidence="1">
    <location>
        <begin position="58"/>
        <end position="76"/>
    </location>
</feature>
<evidence type="ECO:0000313" key="2">
    <source>
        <dbReference type="EMBL" id="KAA9162288.1"/>
    </source>
</evidence>
<organism evidence="2 3">
    <name type="scientific">Amycolatopsis acidicola</name>
    <dbReference type="NCBI Taxonomy" id="2596893"/>
    <lineage>
        <taxon>Bacteria</taxon>
        <taxon>Bacillati</taxon>
        <taxon>Actinomycetota</taxon>
        <taxon>Actinomycetes</taxon>
        <taxon>Pseudonocardiales</taxon>
        <taxon>Pseudonocardiaceae</taxon>
        <taxon>Amycolatopsis</taxon>
    </lineage>
</organism>
<dbReference type="RefSeq" id="WP_144758082.1">
    <property type="nucleotide sequence ID" value="NZ_VMNW02000013.1"/>
</dbReference>
<feature type="transmembrane region" description="Helical" evidence="1">
    <location>
        <begin position="124"/>
        <end position="142"/>
    </location>
</feature>
<feature type="transmembrane region" description="Helical" evidence="1">
    <location>
        <begin position="83"/>
        <end position="104"/>
    </location>
</feature>
<evidence type="ECO:0000256" key="1">
    <source>
        <dbReference type="SAM" id="Phobius"/>
    </source>
</evidence>
<dbReference type="EMBL" id="VMNW02000013">
    <property type="protein sequence ID" value="KAA9162288.1"/>
    <property type="molecule type" value="Genomic_DNA"/>
</dbReference>
<gene>
    <name evidence="2" type="ORF">FPZ12_011630</name>
</gene>
<accession>A0A5N0V9T3</accession>
<proteinExistence type="predicted"/>
<comment type="caution">
    <text evidence="2">The sequence shown here is derived from an EMBL/GenBank/DDBJ whole genome shotgun (WGS) entry which is preliminary data.</text>
</comment>
<keyword evidence="3" id="KW-1185">Reference proteome</keyword>
<dbReference type="Proteomes" id="UP000319769">
    <property type="component" value="Unassembled WGS sequence"/>
</dbReference>